<dbReference type="Pfam" id="PF12706">
    <property type="entry name" value="Lactamase_B_2"/>
    <property type="match status" value="1"/>
</dbReference>
<name>A0A0C9V8F1_SPHS4</name>
<dbReference type="PANTHER" id="PTHR43546:SF9">
    <property type="entry name" value="L-ASCORBATE-6-PHOSPHATE LACTONASE ULAG-RELATED"/>
    <property type="match status" value="1"/>
</dbReference>
<dbReference type="InterPro" id="IPR050114">
    <property type="entry name" value="UPF0173_UPF0282_UlaG_hydrolase"/>
</dbReference>
<accession>A0A0C9V8F1</accession>
<dbReference type="PANTHER" id="PTHR43546">
    <property type="entry name" value="UPF0173 METAL-DEPENDENT HYDROLASE MJ1163-RELATED"/>
    <property type="match status" value="1"/>
</dbReference>
<keyword evidence="1" id="KW-0378">Hydrolase</keyword>
<evidence type="ECO:0000313" key="4">
    <source>
        <dbReference type="Proteomes" id="UP000054279"/>
    </source>
</evidence>
<evidence type="ECO:0000259" key="2">
    <source>
        <dbReference type="Pfam" id="PF12706"/>
    </source>
</evidence>
<dbReference type="InterPro" id="IPR036866">
    <property type="entry name" value="RibonucZ/Hydroxyglut_hydro"/>
</dbReference>
<dbReference type="SUPFAM" id="SSF56281">
    <property type="entry name" value="Metallo-hydrolase/oxidoreductase"/>
    <property type="match status" value="1"/>
</dbReference>
<keyword evidence="4" id="KW-1185">Reference proteome</keyword>
<protein>
    <recommendedName>
        <fullName evidence="2">Metallo-beta-lactamase domain-containing protein</fullName>
    </recommendedName>
</protein>
<dbReference type="InterPro" id="IPR001279">
    <property type="entry name" value="Metallo-B-lactamas"/>
</dbReference>
<proteinExistence type="predicted"/>
<dbReference type="Gene3D" id="3.60.15.10">
    <property type="entry name" value="Ribonuclease Z/Hydroxyacylglutathione hydrolase-like"/>
    <property type="match status" value="1"/>
</dbReference>
<evidence type="ECO:0000313" key="3">
    <source>
        <dbReference type="EMBL" id="KIJ43264.1"/>
    </source>
</evidence>
<feature type="domain" description="Metallo-beta-lactamase" evidence="2">
    <location>
        <begin position="24"/>
        <end position="223"/>
    </location>
</feature>
<sequence length="261" mass="28459">MPISLTATHIGTATTLLTLNSITFLTDPVFDPAGTNYDVGRTILKKHETPALRLEDLPSIDAILLSHADHSDNLDPSGRTLLNGRIVLTTPDGAKNLAPRPGVHALKPWETLELKMGGKDFKVTGTPCKHVPGGEVVGFIVESADFGTASDGRPNAIYFSGDTVYIEDLKKIKDRWHIAAAIFNLGNAKTFMPEGVIKITLDGKDAVQLFKDIGADVLIPIHFEGWEHFTQSRDALEKDFKEGGIEDKVRWLTPGKPTKVL</sequence>
<dbReference type="HOGENOM" id="CLU_051050_1_0_1"/>
<evidence type="ECO:0000256" key="1">
    <source>
        <dbReference type="ARBA" id="ARBA00022801"/>
    </source>
</evidence>
<dbReference type="GO" id="GO:0016787">
    <property type="term" value="F:hydrolase activity"/>
    <property type="evidence" value="ECO:0007669"/>
    <property type="project" value="UniProtKB-KW"/>
</dbReference>
<dbReference type="OrthoDB" id="332863at2759"/>
<gene>
    <name evidence="3" type="ORF">M422DRAFT_170030</name>
</gene>
<dbReference type="EMBL" id="KN837124">
    <property type="protein sequence ID" value="KIJ43264.1"/>
    <property type="molecule type" value="Genomic_DNA"/>
</dbReference>
<reference evidence="3 4" key="1">
    <citation type="submission" date="2014-06" db="EMBL/GenBank/DDBJ databases">
        <title>Evolutionary Origins and Diversification of the Mycorrhizal Mutualists.</title>
        <authorList>
            <consortium name="DOE Joint Genome Institute"/>
            <consortium name="Mycorrhizal Genomics Consortium"/>
            <person name="Kohler A."/>
            <person name="Kuo A."/>
            <person name="Nagy L.G."/>
            <person name="Floudas D."/>
            <person name="Copeland A."/>
            <person name="Barry K.W."/>
            <person name="Cichocki N."/>
            <person name="Veneault-Fourrey C."/>
            <person name="LaButti K."/>
            <person name="Lindquist E.A."/>
            <person name="Lipzen A."/>
            <person name="Lundell T."/>
            <person name="Morin E."/>
            <person name="Murat C."/>
            <person name="Riley R."/>
            <person name="Ohm R."/>
            <person name="Sun H."/>
            <person name="Tunlid A."/>
            <person name="Henrissat B."/>
            <person name="Grigoriev I.V."/>
            <person name="Hibbett D.S."/>
            <person name="Martin F."/>
        </authorList>
    </citation>
    <scope>NUCLEOTIDE SEQUENCE [LARGE SCALE GENOMIC DNA]</scope>
    <source>
        <strain evidence="3 4">SS14</strain>
    </source>
</reference>
<dbReference type="Proteomes" id="UP000054279">
    <property type="component" value="Unassembled WGS sequence"/>
</dbReference>
<dbReference type="AlphaFoldDB" id="A0A0C9V8F1"/>
<organism evidence="3 4">
    <name type="scientific">Sphaerobolus stellatus (strain SS14)</name>
    <dbReference type="NCBI Taxonomy" id="990650"/>
    <lineage>
        <taxon>Eukaryota</taxon>
        <taxon>Fungi</taxon>
        <taxon>Dikarya</taxon>
        <taxon>Basidiomycota</taxon>
        <taxon>Agaricomycotina</taxon>
        <taxon>Agaricomycetes</taxon>
        <taxon>Phallomycetidae</taxon>
        <taxon>Geastrales</taxon>
        <taxon>Sphaerobolaceae</taxon>
        <taxon>Sphaerobolus</taxon>
    </lineage>
</organism>